<evidence type="ECO:0000256" key="4">
    <source>
        <dbReference type="ARBA" id="ARBA00023136"/>
    </source>
</evidence>
<feature type="transmembrane region" description="Helical" evidence="5">
    <location>
        <begin position="195"/>
        <end position="212"/>
    </location>
</feature>
<keyword evidence="2 5" id="KW-0812">Transmembrane</keyword>
<dbReference type="OrthoDB" id="3358017at2759"/>
<dbReference type="EMBL" id="KZ613913">
    <property type="protein sequence ID" value="PMD50871.1"/>
    <property type="molecule type" value="Genomic_DNA"/>
</dbReference>
<dbReference type="AlphaFoldDB" id="A0A2J6SJD6"/>
<dbReference type="Proteomes" id="UP000235371">
    <property type="component" value="Unassembled WGS sequence"/>
</dbReference>
<name>A0A2J6SJD6_9HELO</name>
<dbReference type="InterPro" id="IPR007568">
    <property type="entry name" value="RTA1"/>
</dbReference>
<keyword evidence="3 5" id="KW-1133">Transmembrane helix</keyword>
<keyword evidence="7" id="KW-1185">Reference proteome</keyword>
<dbReference type="RefSeq" id="XP_024727775.1">
    <property type="nucleotide sequence ID" value="XM_024876233.1"/>
</dbReference>
<dbReference type="GO" id="GO:0016020">
    <property type="term" value="C:membrane"/>
    <property type="evidence" value="ECO:0007669"/>
    <property type="project" value="UniProtKB-SubCell"/>
</dbReference>
<keyword evidence="4 5" id="KW-0472">Membrane</keyword>
<evidence type="ECO:0000313" key="6">
    <source>
        <dbReference type="EMBL" id="PMD50871.1"/>
    </source>
</evidence>
<protein>
    <submittedName>
        <fullName evidence="6">RTA1 like protein</fullName>
    </submittedName>
</protein>
<feature type="transmembrane region" description="Helical" evidence="5">
    <location>
        <begin position="151"/>
        <end position="174"/>
    </location>
</feature>
<gene>
    <name evidence="6" type="ORF">K444DRAFT_546538</name>
</gene>
<dbReference type="InParanoid" id="A0A2J6SJD6"/>
<dbReference type="PANTHER" id="PTHR31465">
    <property type="entry name" value="PROTEIN RTA1-RELATED"/>
    <property type="match status" value="1"/>
</dbReference>
<dbReference type="FunCoup" id="A0A2J6SJD6">
    <property type="interactions" value="32"/>
</dbReference>
<dbReference type="Pfam" id="PF04479">
    <property type="entry name" value="RTA1"/>
    <property type="match status" value="1"/>
</dbReference>
<evidence type="ECO:0000313" key="7">
    <source>
        <dbReference type="Proteomes" id="UP000235371"/>
    </source>
</evidence>
<sequence length="275" mass="30861">MAKEQPWNYVPSLPLAIVATTVFASLTILHIFRLFRTRTWFCIPFIIGGAFETIGYGARAAGHSNLDSLTPYIIQALLILLAPILFAASVYMILGRLIRATSAESYSIIRVNWVTKIFVGGDIFSFLVQALGAGMLSGAKTQNSKKRGETVILAGLIFQIIIFCFFILVALVFHNRLRTRPTEKSTASELPWERLMFMLYGVSVLITTRNVFRVIEYAMGETGYLLQKEWPIYVFDTVLMACVLGICQMWYVGKIRPKSDDVDLETIGEGHQPSQ</sequence>
<feature type="transmembrane region" description="Helical" evidence="5">
    <location>
        <begin position="114"/>
        <end position="139"/>
    </location>
</feature>
<accession>A0A2J6SJD6</accession>
<evidence type="ECO:0000256" key="5">
    <source>
        <dbReference type="SAM" id="Phobius"/>
    </source>
</evidence>
<feature type="transmembrane region" description="Helical" evidence="5">
    <location>
        <begin position="39"/>
        <end position="60"/>
    </location>
</feature>
<reference evidence="6 7" key="1">
    <citation type="submission" date="2016-04" db="EMBL/GenBank/DDBJ databases">
        <title>A degradative enzymes factory behind the ericoid mycorrhizal symbiosis.</title>
        <authorList>
            <consortium name="DOE Joint Genome Institute"/>
            <person name="Martino E."/>
            <person name="Morin E."/>
            <person name="Grelet G."/>
            <person name="Kuo A."/>
            <person name="Kohler A."/>
            <person name="Daghino S."/>
            <person name="Barry K."/>
            <person name="Choi C."/>
            <person name="Cichocki N."/>
            <person name="Clum A."/>
            <person name="Copeland A."/>
            <person name="Hainaut M."/>
            <person name="Haridas S."/>
            <person name="Labutti K."/>
            <person name="Lindquist E."/>
            <person name="Lipzen A."/>
            <person name="Khouja H.-R."/>
            <person name="Murat C."/>
            <person name="Ohm R."/>
            <person name="Olson A."/>
            <person name="Spatafora J."/>
            <person name="Veneault-Fourrey C."/>
            <person name="Henrissat B."/>
            <person name="Grigoriev I."/>
            <person name="Martin F."/>
            <person name="Perotto S."/>
        </authorList>
    </citation>
    <scope>NUCLEOTIDE SEQUENCE [LARGE SCALE GENOMIC DNA]</scope>
    <source>
        <strain evidence="6 7">E</strain>
    </source>
</reference>
<evidence type="ECO:0000256" key="2">
    <source>
        <dbReference type="ARBA" id="ARBA00022692"/>
    </source>
</evidence>
<dbReference type="PANTHER" id="PTHR31465:SF35">
    <property type="entry name" value="RTA1 DOMAIN PROTEIN-RELATED"/>
    <property type="match status" value="1"/>
</dbReference>
<feature type="transmembrane region" description="Helical" evidence="5">
    <location>
        <begin position="12"/>
        <end position="32"/>
    </location>
</feature>
<proteinExistence type="predicted"/>
<organism evidence="6 7">
    <name type="scientific">Hyaloscypha bicolor E</name>
    <dbReference type="NCBI Taxonomy" id="1095630"/>
    <lineage>
        <taxon>Eukaryota</taxon>
        <taxon>Fungi</taxon>
        <taxon>Dikarya</taxon>
        <taxon>Ascomycota</taxon>
        <taxon>Pezizomycotina</taxon>
        <taxon>Leotiomycetes</taxon>
        <taxon>Helotiales</taxon>
        <taxon>Hyaloscyphaceae</taxon>
        <taxon>Hyaloscypha</taxon>
        <taxon>Hyaloscypha bicolor</taxon>
    </lineage>
</organism>
<feature type="transmembrane region" description="Helical" evidence="5">
    <location>
        <begin position="72"/>
        <end position="94"/>
    </location>
</feature>
<dbReference type="STRING" id="1095630.A0A2J6SJD6"/>
<feature type="transmembrane region" description="Helical" evidence="5">
    <location>
        <begin position="232"/>
        <end position="252"/>
    </location>
</feature>
<evidence type="ECO:0000256" key="3">
    <source>
        <dbReference type="ARBA" id="ARBA00022989"/>
    </source>
</evidence>
<dbReference type="GeneID" id="36584312"/>
<comment type="subcellular location">
    <subcellularLocation>
        <location evidence="1">Membrane</location>
        <topology evidence="1">Multi-pass membrane protein</topology>
    </subcellularLocation>
</comment>
<evidence type="ECO:0000256" key="1">
    <source>
        <dbReference type="ARBA" id="ARBA00004141"/>
    </source>
</evidence>